<dbReference type="SUPFAM" id="SSF49265">
    <property type="entry name" value="Fibronectin type III"/>
    <property type="match status" value="1"/>
</dbReference>
<evidence type="ECO:0000313" key="2">
    <source>
        <dbReference type="EMBL" id="KAJ7358731.1"/>
    </source>
</evidence>
<dbReference type="Proteomes" id="UP001163046">
    <property type="component" value="Unassembled WGS sequence"/>
</dbReference>
<dbReference type="InterPro" id="IPR013783">
    <property type="entry name" value="Ig-like_fold"/>
</dbReference>
<feature type="compositionally biased region" description="Basic residues" evidence="1">
    <location>
        <begin position="1"/>
        <end position="10"/>
    </location>
</feature>
<dbReference type="OrthoDB" id="5979503at2759"/>
<dbReference type="CDD" id="cd00063">
    <property type="entry name" value="FN3"/>
    <property type="match status" value="1"/>
</dbReference>
<gene>
    <name evidence="2" type="ORF">OS493_021506</name>
</gene>
<dbReference type="Gene3D" id="2.60.40.10">
    <property type="entry name" value="Immunoglobulins"/>
    <property type="match status" value="1"/>
</dbReference>
<dbReference type="InterPro" id="IPR003961">
    <property type="entry name" value="FN3_dom"/>
</dbReference>
<feature type="region of interest" description="Disordered" evidence="1">
    <location>
        <begin position="1"/>
        <end position="30"/>
    </location>
</feature>
<name>A0A9W9YMI1_9CNID</name>
<keyword evidence="3" id="KW-1185">Reference proteome</keyword>
<evidence type="ECO:0000313" key="3">
    <source>
        <dbReference type="Proteomes" id="UP001163046"/>
    </source>
</evidence>
<accession>A0A9W9YMI1</accession>
<dbReference type="AlphaFoldDB" id="A0A9W9YMI1"/>
<dbReference type="EMBL" id="MU827315">
    <property type="protein sequence ID" value="KAJ7358731.1"/>
    <property type="molecule type" value="Genomic_DNA"/>
</dbReference>
<evidence type="ECO:0000256" key="1">
    <source>
        <dbReference type="SAM" id="MobiDB-lite"/>
    </source>
</evidence>
<evidence type="ECO:0008006" key="4">
    <source>
        <dbReference type="Google" id="ProtNLM"/>
    </source>
</evidence>
<reference evidence="2" key="1">
    <citation type="submission" date="2023-01" db="EMBL/GenBank/DDBJ databases">
        <title>Genome assembly of the deep-sea coral Lophelia pertusa.</title>
        <authorList>
            <person name="Herrera S."/>
            <person name="Cordes E."/>
        </authorList>
    </citation>
    <scope>NUCLEOTIDE SEQUENCE</scope>
    <source>
        <strain evidence="2">USNM1676648</strain>
        <tissue evidence="2">Polyp</tissue>
    </source>
</reference>
<sequence>MGTSKKRGKLRREPGTPWGLKATNPRATQVTLEWKEPERNTKEGLSYTVKYFGTKTYNKVSKMKVSNQQINPQRIQ</sequence>
<dbReference type="InterPro" id="IPR036116">
    <property type="entry name" value="FN3_sf"/>
</dbReference>
<comment type="caution">
    <text evidence="2">The sequence shown here is derived from an EMBL/GenBank/DDBJ whole genome shotgun (WGS) entry which is preliminary data.</text>
</comment>
<organism evidence="2 3">
    <name type="scientific">Desmophyllum pertusum</name>
    <dbReference type="NCBI Taxonomy" id="174260"/>
    <lineage>
        <taxon>Eukaryota</taxon>
        <taxon>Metazoa</taxon>
        <taxon>Cnidaria</taxon>
        <taxon>Anthozoa</taxon>
        <taxon>Hexacorallia</taxon>
        <taxon>Scleractinia</taxon>
        <taxon>Caryophylliina</taxon>
        <taxon>Caryophylliidae</taxon>
        <taxon>Desmophyllum</taxon>
    </lineage>
</organism>
<proteinExistence type="predicted"/>
<protein>
    <recommendedName>
        <fullName evidence="4">Fibronectin type-III domain-containing protein</fullName>
    </recommendedName>
</protein>